<evidence type="ECO:0000313" key="3">
    <source>
        <dbReference type="RefSeq" id="XP_052122450.1"/>
    </source>
</evidence>
<dbReference type="RefSeq" id="XP_026287724.2">
    <property type="nucleotide sequence ID" value="XM_026431939.2"/>
</dbReference>
<evidence type="ECO:0000313" key="1">
    <source>
        <dbReference type="Proteomes" id="UP000504606"/>
    </source>
</evidence>
<dbReference type="Proteomes" id="UP000504606">
    <property type="component" value="Unplaced"/>
</dbReference>
<accession>A0A6J1T2C3</accession>
<proteinExistence type="predicted"/>
<dbReference type="OrthoDB" id="8210402at2759"/>
<evidence type="ECO:0000313" key="2">
    <source>
        <dbReference type="RefSeq" id="XP_026287724.2"/>
    </source>
</evidence>
<sequence length="876" mass="98266">MVDNGSAPDAPVPVEAPVPQADTTWVCIDVSGSIRGGTIYPAWVAADVQKIETTTAETKWILWGSCGEYRTTCTEVVEYLGDEDLTLGGTSPECFIQLLPDEGVIDLHVYTDGEIGEWDVEAARLGLQEAHKNLKVRRVTIVYVNKDLDQMNVGLSAIFDGHVLVSHRTRVYDGTKLHQFDATPLDAAVTFTDILDDYLTLGKTEAEMTKGIHYLAQRFANADDKVRQEIRRAVRERADAVNKEFRTKSMTAEQEKELVAALDARKWMEVRKPFIGHAVAPEVKLMQAYCQKFLNETKGGRALIRISAYAPLKLKDGNKDSAVFDECEEVLLDHIMYLGLGKEAVVVLPVIVPDNAGRRRLLKTHVDCGLEFEGKINFDNTFGLNTLFQLRDQQAEAGVGSGEAMDVLEHLASRATQIDTAPDPAVLSSNATHFGVNPFTRQHMDCVLLIPASPESLDAGRLAEIDNWNAHMMSRFVRGGRTMPSVALLLALVLERAFTQWKDAHKPEDRAEAEKLKAVCRAYVSRMRTPLTFSVGLPVIIEGTFRFAARLACGVLQGALDPSLPVDVLTQFWYTLTNPENAAKVWDCLRVYAGLPEDTPFSAEHHQTLRALQARAQYTKSARDLKLREKKGRGYSIRMYIKRLDQLADSHCHPERLRAEEKAVRLDLFGVPLSEPMLCLHGVDVDKCMPLPDQDVDVICLQTARPTLLNKKTMDMWYVGQPEEATVLASESFHKAMWQLVRKRTKGKKPRHDTFPPKEAEFQKFVRNRLRSIYLEKSDGARLLPTVLCARLAQDITLTYNAYVDLVTAIPNMNRKKFMKALRVPREVCAFGNCCEYIRNVVSESQLMWIDKHATHLQVAGDKEVLSGKVSYRQLA</sequence>
<gene>
    <name evidence="2 3" type="primary">LOC113213029</name>
</gene>
<dbReference type="GeneID" id="113213029"/>
<keyword evidence="1" id="KW-1185">Reference proteome</keyword>
<name>A0A6J1T2C3_FRAOC</name>
<protein>
    <submittedName>
        <fullName evidence="2 3">Uncharacterized protein LOC113213029 isoform X2</fullName>
    </submittedName>
</protein>
<reference evidence="2 3" key="1">
    <citation type="submission" date="2025-04" db="UniProtKB">
        <authorList>
            <consortium name="RefSeq"/>
        </authorList>
    </citation>
    <scope>IDENTIFICATION</scope>
    <source>
        <tissue evidence="2 3">Whole organism</tissue>
    </source>
</reference>
<dbReference type="RefSeq" id="XP_052122450.1">
    <property type="nucleotide sequence ID" value="XM_052266490.1"/>
</dbReference>
<organism evidence="1 2">
    <name type="scientific">Frankliniella occidentalis</name>
    <name type="common">Western flower thrips</name>
    <name type="synonym">Euthrips occidentalis</name>
    <dbReference type="NCBI Taxonomy" id="133901"/>
    <lineage>
        <taxon>Eukaryota</taxon>
        <taxon>Metazoa</taxon>
        <taxon>Ecdysozoa</taxon>
        <taxon>Arthropoda</taxon>
        <taxon>Hexapoda</taxon>
        <taxon>Insecta</taxon>
        <taxon>Pterygota</taxon>
        <taxon>Neoptera</taxon>
        <taxon>Paraneoptera</taxon>
        <taxon>Thysanoptera</taxon>
        <taxon>Terebrantia</taxon>
        <taxon>Thripoidea</taxon>
        <taxon>Thripidae</taxon>
        <taxon>Frankliniella</taxon>
    </lineage>
</organism>
<dbReference type="AlphaFoldDB" id="A0A6J1T2C3"/>